<protein>
    <recommendedName>
        <fullName evidence="7">Protein-methionine-sulfoxide reductase heme-binding subunit MsrQ</fullName>
    </recommendedName>
    <alternativeName>
        <fullName evidence="7">Flavocytochrome MsrQ</fullName>
    </alternativeName>
</protein>
<dbReference type="Proteomes" id="UP001239680">
    <property type="component" value="Unassembled WGS sequence"/>
</dbReference>
<comment type="subunit">
    <text evidence="7">Heterodimer of a catalytic subunit (MsrP) and a heme-binding subunit (MsrQ).</text>
</comment>
<feature type="transmembrane region" description="Helical" evidence="7">
    <location>
        <begin position="18"/>
        <end position="40"/>
    </location>
</feature>
<comment type="function">
    <text evidence="7">Part of the MsrPQ system that repairs oxidized periplasmic proteins containing methionine sulfoxide residues (Met-O), using respiratory chain electrons. Thus protects these proteins from oxidative-stress damage caused by reactive species of oxygen and chlorine generated by the host defense mechanisms. MsrPQ is essential for the maintenance of envelope integrity under bleach stress, rescuing a wide series of structurally unrelated periplasmic proteins from methionine oxidation. MsrQ provides electrons for reduction to the reductase catalytic subunit MsrP, using the quinone pool of the respiratory chain.</text>
</comment>
<dbReference type="InterPro" id="IPR022837">
    <property type="entry name" value="MsrQ-like"/>
</dbReference>
<evidence type="ECO:0000256" key="5">
    <source>
        <dbReference type="ARBA" id="ARBA00023004"/>
    </source>
</evidence>
<evidence type="ECO:0000256" key="3">
    <source>
        <dbReference type="ARBA" id="ARBA00022692"/>
    </source>
</evidence>
<proteinExistence type="inferred from homology"/>
<evidence type="ECO:0000313" key="9">
    <source>
        <dbReference type="EMBL" id="MDQ2068176.1"/>
    </source>
</evidence>
<dbReference type="PANTHER" id="PTHR36964:SF1">
    <property type="entry name" value="PROTEIN-METHIONINE-SULFOXIDE REDUCTASE HEME-BINDING SUBUNIT MSRQ"/>
    <property type="match status" value="1"/>
</dbReference>
<name>A0ABU0W2D6_9RHOB</name>
<organism evidence="9 10">
    <name type="scientific">Pseudogemmobacter lacusdianii</name>
    <dbReference type="NCBI Taxonomy" id="3069608"/>
    <lineage>
        <taxon>Bacteria</taxon>
        <taxon>Pseudomonadati</taxon>
        <taxon>Pseudomonadota</taxon>
        <taxon>Alphaproteobacteria</taxon>
        <taxon>Rhodobacterales</taxon>
        <taxon>Paracoccaceae</taxon>
        <taxon>Pseudogemmobacter</taxon>
    </lineage>
</organism>
<comment type="caution">
    <text evidence="9">The sequence shown here is derived from an EMBL/GenBank/DDBJ whole genome shotgun (WGS) entry which is preliminary data.</text>
</comment>
<reference evidence="9 10" key="1">
    <citation type="submission" date="2023-08" db="EMBL/GenBank/DDBJ databases">
        <title>Characterization of two Paracoccaceae strains isolated from Phycosphere and proposal of Xinfangfangia lacusdiani sp. nov.</title>
        <authorList>
            <person name="Deng Y."/>
            <person name="Zhang Y.Q."/>
        </authorList>
    </citation>
    <scope>NUCLEOTIDE SEQUENCE [LARGE SCALE GENOMIC DNA]</scope>
    <source>
        <strain evidence="9 10">CPCC 101601</strain>
    </source>
</reference>
<keyword evidence="2 7" id="KW-0813">Transport</keyword>
<comment type="cofactor">
    <cofactor evidence="7">
        <name>FMN</name>
        <dbReference type="ChEBI" id="CHEBI:58210"/>
    </cofactor>
    <text evidence="7">Binds 1 FMN per subunit.</text>
</comment>
<sequence>MTAVLDVLNAQLRRLPSWAVYSVGALPVLWLAYLTVRGQLGPDPAKVMERELGLWALRFLLASLAVTPLRRLGLNLMKHRRALGLLCFIYAALHLTIWLWPDMGLRWPQIWADLVQRPYILFGMVGFLCLMPLAVTSSNAAIRWMGAGAWRRLHRLAYPALALAVLHFVTLSRIWTVELLIYAALAVLLLVLRMPIPLNRRARREG</sequence>
<accession>A0ABU0W2D6</accession>
<comment type="similarity">
    <text evidence="7">Belongs to the MsrQ family.</text>
</comment>
<dbReference type="PANTHER" id="PTHR36964">
    <property type="entry name" value="PROTEIN-METHIONINE-SULFOXIDE REDUCTASE HEME-BINDING SUBUNIT MSRQ"/>
    <property type="match status" value="1"/>
</dbReference>
<evidence type="ECO:0000256" key="7">
    <source>
        <dbReference type="HAMAP-Rule" id="MF_01207"/>
    </source>
</evidence>
<gene>
    <name evidence="7 9" type="primary">msrQ</name>
    <name evidence="9" type="ORF">Q9295_17545</name>
</gene>
<comment type="cofactor">
    <cofactor evidence="7">
        <name>heme b</name>
        <dbReference type="ChEBI" id="CHEBI:60344"/>
    </cofactor>
    <text evidence="7">Binds 1 heme b (iron(II)-protoporphyrin IX) group per subunit.</text>
</comment>
<dbReference type="InterPro" id="IPR013130">
    <property type="entry name" value="Fe3_Rdtase_TM_dom"/>
</dbReference>
<evidence type="ECO:0000313" key="10">
    <source>
        <dbReference type="Proteomes" id="UP001239680"/>
    </source>
</evidence>
<feature type="transmembrane region" description="Helical" evidence="7">
    <location>
        <begin position="82"/>
        <end position="100"/>
    </location>
</feature>
<keyword evidence="6 7" id="KW-0472">Membrane</keyword>
<evidence type="ECO:0000256" key="4">
    <source>
        <dbReference type="ARBA" id="ARBA00022989"/>
    </source>
</evidence>
<evidence type="ECO:0000259" key="8">
    <source>
        <dbReference type="Pfam" id="PF01794"/>
    </source>
</evidence>
<keyword evidence="7" id="KW-0479">Metal-binding</keyword>
<comment type="subcellular location">
    <subcellularLocation>
        <location evidence="7">Cell membrane</location>
        <topology evidence="7">Multi-pass membrane protein</topology>
    </subcellularLocation>
    <subcellularLocation>
        <location evidence="1">Membrane</location>
        <topology evidence="1">Multi-pass membrane protein</topology>
    </subcellularLocation>
</comment>
<keyword evidence="10" id="KW-1185">Reference proteome</keyword>
<keyword evidence="7" id="KW-0249">Electron transport</keyword>
<dbReference type="NCBIfam" id="NF003833">
    <property type="entry name" value="PRK05419.1-5"/>
    <property type="match status" value="1"/>
</dbReference>
<keyword evidence="5 7" id="KW-0408">Iron</keyword>
<dbReference type="RefSeq" id="WP_306681888.1">
    <property type="nucleotide sequence ID" value="NZ_JAVDBT010000027.1"/>
</dbReference>
<dbReference type="EMBL" id="JAVDBT010000027">
    <property type="protein sequence ID" value="MDQ2068176.1"/>
    <property type="molecule type" value="Genomic_DNA"/>
</dbReference>
<feature type="transmembrane region" description="Helical" evidence="7">
    <location>
        <begin position="120"/>
        <end position="144"/>
    </location>
</feature>
<evidence type="ECO:0000256" key="1">
    <source>
        <dbReference type="ARBA" id="ARBA00004141"/>
    </source>
</evidence>
<keyword evidence="7" id="KW-0288">FMN</keyword>
<feature type="transmembrane region" description="Helical" evidence="7">
    <location>
        <begin position="52"/>
        <end position="70"/>
    </location>
</feature>
<keyword evidence="3 7" id="KW-0812">Transmembrane</keyword>
<evidence type="ECO:0000256" key="2">
    <source>
        <dbReference type="ARBA" id="ARBA00022448"/>
    </source>
</evidence>
<keyword evidence="7" id="KW-0349">Heme</keyword>
<keyword evidence="4 7" id="KW-1133">Transmembrane helix</keyword>
<dbReference type="HAMAP" id="MF_01207">
    <property type="entry name" value="MsrQ"/>
    <property type="match status" value="1"/>
</dbReference>
<feature type="transmembrane region" description="Helical" evidence="7">
    <location>
        <begin position="156"/>
        <end position="174"/>
    </location>
</feature>
<feature type="domain" description="Ferric oxidoreductase" evidence="8">
    <location>
        <begin position="52"/>
        <end position="165"/>
    </location>
</feature>
<dbReference type="Pfam" id="PF01794">
    <property type="entry name" value="Ferric_reduct"/>
    <property type="match status" value="1"/>
</dbReference>
<keyword evidence="7" id="KW-1003">Cell membrane</keyword>
<evidence type="ECO:0000256" key="6">
    <source>
        <dbReference type="ARBA" id="ARBA00023136"/>
    </source>
</evidence>
<keyword evidence="7" id="KW-0285">Flavoprotein</keyword>
<feature type="transmembrane region" description="Helical" evidence="7">
    <location>
        <begin position="180"/>
        <end position="196"/>
    </location>
</feature>